<keyword evidence="5" id="KW-0472">Membrane</keyword>
<dbReference type="NCBIfam" id="TIGR00277">
    <property type="entry name" value="HDIG"/>
    <property type="match status" value="1"/>
</dbReference>
<dbReference type="InterPro" id="IPR006674">
    <property type="entry name" value="HD_domain"/>
</dbReference>
<feature type="domain" description="HD" evidence="8">
    <location>
        <begin position="335"/>
        <end position="428"/>
    </location>
</feature>
<keyword evidence="3 5" id="KW-0378">Hydrolase</keyword>
<dbReference type="CDD" id="cd22431">
    <property type="entry name" value="KH-I_RNaseY"/>
    <property type="match status" value="1"/>
</dbReference>
<feature type="coiled-coil region" evidence="7">
    <location>
        <begin position="40"/>
        <end position="138"/>
    </location>
</feature>
<dbReference type="GO" id="GO:0006402">
    <property type="term" value="P:mRNA catabolic process"/>
    <property type="evidence" value="ECO:0007669"/>
    <property type="project" value="UniProtKB-UniRule"/>
</dbReference>
<keyword evidence="5" id="KW-1133">Transmembrane helix</keyword>
<dbReference type="PANTHER" id="PTHR12826">
    <property type="entry name" value="RIBONUCLEASE Y"/>
    <property type="match status" value="1"/>
</dbReference>
<feature type="transmembrane region" description="Helical" evidence="5">
    <location>
        <begin position="6"/>
        <end position="28"/>
    </location>
</feature>
<evidence type="ECO:0000256" key="3">
    <source>
        <dbReference type="ARBA" id="ARBA00022801"/>
    </source>
</evidence>
<dbReference type="GO" id="GO:0016787">
    <property type="term" value="F:hydrolase activity"/>
    <property type="evidence" value="ECO:0007669"/>
    <property type="project" value="UniProtKB-KW"/>
</dbReference>
<comment type="caution">
    <text evidence="9">The sequence shown here is derived from an EMBL/GenBank/DDBJ whole genome shotgun (WGS) entry which is preliminary data.</text>
</comment>
<dbReference type="SUPFAM" id="SSF54791">
    <property type="entry name" value="Eukaryotic type KH-domain (KH-domain type I)"/>
    <property type="match status" value="1"/>
</dbReference>
<dbReference type="InterPro" id="IPR004088">
    <property type="entry name" value="KH_dom_type_1"/>
</dbReference>
<reference evidence="9 10" key="1">
    <citation type="submission" date="2017-06" db="EMBL/GenBank/DDBJ databases">
        <title>Novel microbial phyla capable of carbon fixation and sulfur reduction in deep-sea sediments.</title>
        <authorList>
            <person name="Huang J."/>
            <person name="Baker B."/>
            <person name="Wang Y."/>
        </authorList>
    </citation>
    <scope>NUCLEOTIDE SEQUENCE [LARGE SCALE GENOMIC DNA]</scope>
    <source>
        <strain evidence="9">B3_TA06</strain>
    </source>
</reference>
<comment type="similarity">
    <text evidence="5">Belongs to the RNase Y family.</text>
</comment>
<dbReference type="NCBIfam" id="TIGR03319">
    <property type="entry name" value="RNase_Y"/>
    <property type="match status" value="1"/>
</dbReference>
<gene>
    <name evidence="5 9" type="primary">rny</name>
    <name evidence="9" type="ORF">CEE36_05280</name>
</gene>
<organism evidence="9 10">
    <name type="scientific">candidate division TA06 bacterium B3_TA06</name>
    <dbReference type="NCBI Taxonomy" id="2012487"/>
    <lineage>
        <taxon>Bacteria</taxon>
        <taxon>Bacteria division TA06</taxon>
    </lineage>
</organism>
<accession>A0A532V7I2</accession>
<keyword evidence="2 5" id="KW-0255">Endonuclease</keyword>
<evidence type="ECO:0000256" key="7">
    <source>
        <dbReference type="SAM" id="Coils"/>
    </source>
</evidence>
<dbReference type="Pfam" id="PF00013">
    <property type="entry name" value="KH_1"/>
    <property type="match status" value="1"/>
</dbReference>
<keyword evidence="5" id="KW-0812">Transmembrane</keyword>
<keyword evidence="5" id="KW-1003">Cell membrane</keyword>
<dbReference type="CDD" id="cd00077">
    <property type="entry name" value="HDc"/>
    <property type="match status" value="1"/>
</dbReference>
<dbReference type="InterPro" id="IPR003607">
    <property type="entry name" value="HD/PDEase_dom"/>
</dbReference>
<dbReference type="AlphaFoldDB" id="A0A532V7I2"/>
<dbReference type="Gene3D" id="3.30.1370.10">
    <property type="entry name" value="K Homology domain, type 1"/>
    <property type="match status" value="1"/>
</dbReference>
<dbReference type="PANTHER" id="PTHR12826:SF15">
    <property type="entry name" value="RIBONUCLEASE Y"/>
    <property type="match status" value="1"/>
</dbReference>
<dbReference type="Proteomes" id="UP000317778">
    <property type="component" value="Unassembled WGS sequence"/>
</dbReference>
<evidence type="ECO:0000313" key="9">
    <source>
        <dbReference type="EMBL" id="TKJ43164.1"/>
    </source>
</evidence>
<dbReference type="SMART" id="SM00322">
    <property type="entry name" value="KH"/>
    <property type="match status" value="1"/>
</dbReference>
<dbReference type="InterPro" id="IPR006675">
    <property type="entry name" value="HDIG_dom"/>
</dbReference>
<dbReference type="EC" id="3.1.-.-" evidence="5 6"/>
<evidence type="ECO:0000256" key="4">
    <source>
        <dbReference type="ARBA" id="ARBA00022884"/>
    </source>
</evidence>
<dbReference type="Pfam" id="PF12072">
    <property type="entry name" value="RNase_Y_N"/>
    <property type="match status" value="1"/>
</dbReference>
<comment type="function">
    <text evidence="5">Endoribonuclease that initiates mRNA decay.</text>
</comment>
<proteinExistence type="inferred from homology"/>
<evidence type="ECO:0000256" key="1">
    <source>
        <dbReference type="ARBA" id="ARBA00022722"/>
    </source>
</evidence>
<dbReference type="PROSITE" id="PS50084">
    <property type="entry name" value="KH_TYPE_1"/>
    <property type="match status" value="1"/>
</dbReference>
<dbReference type="PROSITE" id="PS51831">
    <property type="entry name" value="HD"/>
    <property type="match status" value="1"/>
</dbReference>
<sequence>MPTLWIVILAGVVVVAFLAGFCLFQLIGTRRIASTKMRANEILKQAQKESERTIKAAEVEVKERWFKTKEKLEKELVIDRRELDKQAKKLSDREAMLERRSHYLTERERVMIRNEKHLANLEKLLNTKMQRYDQLIEEQNRRLEKVALISKQKAKEELMENIRKQVDLEAVQILKDIKERAREEGERAAREIISQAIQKVSLSHWTETTVSVVELPTEELKGRIIGREGRNIRTFETLTGVEVLVDDTPGAVIISAFDPLRREKAKLALERLIRDGRIHPARIEEVFHEVEKDIIDHVKVTGEETAAELGIIGLHNELYNYIGKMKYRSSYGQNLLQHSKEVAHLCVNMAVELDLDSQLAARAGLLHDTGKVAEVTIEGPHAEIGARIASQYGEDDVVVNAIAAHHEEVPMESAYAFLVAAADAISGSRPGARRETLEAYLKRLERLEAIAASFEGVEKAYAIQAGREIRVLVQPDVVSDLEMEEMSVKIANQIQNELKYPGYIKVVVIREVRNVEYAK</sequence>
<dbReference type="GO" id="GO:0004521">
    <property type="term" value="F:RNA endonuclease activity"/>
    <property type="evidence" value="ECO:0007669"/>
    <property type="project" value="UniProtKB-UniRule"/>
</dbReference>
<dbReference type="SMART" id="SM00471">
    <property type="entry name" value="HDc"/>
    <property type="match status" value="1"/>
</dbReference>
<dbReference type="InterPro" id="IPR022711">
    <property type="entry name" value="RNase_Y_N"/>
</dbReference>
<dbReference type="Pfam" id="PF01966">
    <property type="entry name" value="HD"/>
    <property type="match status" value="1"/>
</dbReference>
<keyword evidence="4 5" id="KW-0694">RNA-binding</keyword>
<dbReference type="FunFam" id="1.10.3210.10:FF:000013">
    <property type="entry name" value="Ribonuclease Y"/>
    <property type="match status" value="1"/>
</dbReference>
<evidence type="ECO:0000256" key="6">
    <source>
        <dbReference type="NCBIfam" id="TIGR03319"/>
    </source>
</evidence>
<protein>
    <recommendedName>
        <fullName evidence="5 6">Ribonuclease Y</fullName>
        <shortName evidence="5">RNase Y</shortName>
        <ecNumber evidence="5 6">3.1.-.-</ecNumber>
    </recommendedName>
</protein>
<dbReference type="EMBL" id="NJBO01000006">
    <property type="protein sequence ID" value="TKJ43164.1"/>
    <property type="molecule type" value="Genomic_DNA"/>
</dbReference>
<dbReference type="InterPro" id="IPR017705">
    <property type="entry name" value="Ribonuclease_Y"/>
</dbReference>
<dbReference type="InterPro" id="IPR004087">
    <property type="entry name" value="KH_dom"/>
</dbReference>
<evidence type="ECO:0000313" key="10">
    <source>
        <dbReference type="Proteomes" id="UP000317778"/>
    </source>
</evidence>
<dbReference type="HAMAP" id="MF_00335">
    <property type="entry name" value="RNase_Y"/>
    <property type="match status" value="1"/>
</dbReference>
<keyword evidence="7" id="KW-0175">Coiled coil</keyword>
<evidence type="ECO:0000256" key="5">
    <source>
        <dbReference type="HAMAP-Rule" id="MF_00335"/>
    </source>
</evidence>
<name>A0A532V7I2_UNCT6</name>
<evidence type="ECO:0000259" key="8">
    <source>
        <dbReference type="PROSITE" id="PS51831"/>
    </source>
</evidence>
<dbReference type="GO" id="GO:0005886">
    <property type="term" value="C:plasma membrane"/>
    <property type="evidence" value="ECO:0007669"/>
    <property type="project" value="UniProtKB-SubCell"/>
</dbReference>
<comment type="subcellular location">
    <subcellularLocation>
        <location evidence="5">Cell membrane</location>
        <topology evidence="5">Single-pass membrane protein</topology>
    </subcellularLocation>
</comment>
<evidence type="ECO:0000256" key="2">
    <source>
        <dbReference type="ARBA" id="ARBA00022759"/>
    </source>
</evidence>
<dbReference type="SUPFAM" id="SSF109604">
    <property type="entry name" value="HD-domain/PDEase-like"/>
    <property type="match status" value="1"/>
</dbReference>
<keyword evidence="1 5" id="KW-0540">Nuclease</keyword>
<dbReference type="Gene3D" id="1.10.3210.10">
    <property type="entry name" value="Hypothetical protein af1432"/>
    <property type="match status" value="1"/>
</dbReference>
<dbReference type="InterPro" id="IPR036612">
    <property type="entry name" value="KH_dom_type_1_sf"/>
</dbReference>
<dbReference type="GO" id="GO:0003723">
    <property type="term" value="F:RNA binding"/>
    <property type="evidence" value="ECO:0007669"/>
    <property type="project" value="UniProtKB-UniRule"/>
</dbReference>